<dbReference type="InterPro" id="IPR011333">
    <property type="entry name" value="SKP1/BTB/POZ_sf"/>
</dbReference>
<protein>
    <recommendedName>
        <fullName evidence="2">BTB domain-containing protein</fullName>
    </recommendedName>
</protein>
<organism evidence="3 4">
    <name type="scientific">Fusarium xylarioides</name>
    <dbReference type="NCBI Taxonomy" id="221167"/>
    <lineage>
        <taxon>Eukaryota</taxon>
        <taxon>Fungi</taxon>
        <taxon>Dikarya</taxon>
        <taxon>Ascomycota</taxon>
        <taxon>Pezizomycotina</taxon>
        <taxon>Sordariomycetes</taxon>
        <taxon>Hypocreomycetidae</taxon>
        <taxon>Hypocreales</taxon>
        <taxon>Nectriaceae</taxon>
        <taxon>Fusarium</taxon>
        <taxon>Fusarium fujikuroi species complex</taxon>
    </lineage>
</organism>
<reference evidence="3" key="2">
    <citation type="submission" date="2020-10" db="EMBL/GenBank/DDBJ databases">
        <authorList>
            <person name="Peck L.D."/>
            <person name="Nowell R.W."/>
            <person name="Flood J."/>
            <person name="Ryan M.J."/>
            <person name="Barraclough T.G."/>
        </authorList>
    </citation>
    <scope>NUCLEOTIDE SEQUENCE</scope>
    <source>
        <strain evidence="3">IMI 127659i</strain>
    </source>
</reference>
<reference evidence="3" key="1">
    <citation type="journal article" date="2020" name="bioRxiv">
        <title>Historical genomics reveals the evolutionary mechanisms behind multiple outbreaks of the host-specific coffee wilt pathogen Fusarium xylarioides.</title>
        <authorList>
            <person name="Peck D."/>
            <person name="Nowell R.W."/>
            <person name="Flood J."/>
            <person name="Ryan M.J."/>
            <person name="Barraclough T.G."/>
        </authorList>
    </citation>
    <scope>NUCLEOTIDE SEQUENCE</scope>
    <source>
        <strain evidence="3">IMI 127659i</strain>
    </source>
</reference>
<dbReference type="AlphaFoldDB" id="A0A9P7HZ14"/>
<keyword evidence="4" id="KW-1185">Reference proteome</keyword>
<dbReference type="SUPFAM" id="SSF54695">
    <property type="entry name" value="POZ domain"/>
    <property type="match status" value="1"/>
</dbReference>
<dbReference type="Proteomes" id="UP000750502">
    <property type="component" value="Unassembled WGS sequence"/>
</dbReference>
<dbReference type="PANTHER" id="PTHR47843:SF5">
    <property type="entry name" value="BTB_POZ DOMAIN PROTEIN"/>
    <property type="match status" value="1"/>
</dbReference>
<comment type="caution">
    <text evidence="3">The sequence shown here is derived from an EMBL/GenBank/DDBJ whole genome shotgun (WGS) entry which is preliminary data.</text>
</comment>
<feature type="domain" description="BTB" evidence="2">
    <location>
        <begin position="19"/>
        <end position="87"/>
    </location>
</feature>
<dbReference type="PANTHER" id="PTHR47843">
    <property type="entry name" value="BTB DOMAIN-CONTAINING PROTEIN-RELATED"/>
    <property type="match status" value="1"/>
</dbReference>
<evidence type="ECO:0000256" key="1">
    <source>
        <dbReference type="SAM" id="MobiDB-lite"/>
    </source>
</evidence>
<dbReference type="OrthoDB" id="1022638at2759"/>
<dbReference type="PROSITE" id="PS50097">
    <property type="entry name" value="BTB"/>
    <property type="match status" value="1"/>
</dbReference>
<evidence type="ECO:0000313" key="4">
    <source>
        <dbReference type="Proteomes" id="UP000750502"/>
    </source>
</evidence>
<proteinExistence type="predicted"/>
<evidence type="ECO:0000313" key="3">
    <source>
        <dbReference type="EMBL" id="KAG5770161.1"/>
    </source>
</evidence>
<dbReference type="CDD" id="cd18186">
    <property type="entry name" value="BTB_POZ_ZBTB_KLHL-like"/>
    <property type="match status" value="1"/>
</dbReference>
<name>A0A9P7HZ14_9HYPO</name>
<feature type="compositionally biased region" description="Basic and acidic residues" evidence="1">
    <location>
        <begin position="94"/>
        <end position="111"/>
    </location>
</feature>
<accession>A0A9P7HZ14</accession>
<evidence type="ECO:0000259" key="2">
    <source>
        <dbReference type="PROSITE" id="PS50097"/>
    </source>
</evidence>
<dbReference type="Pfam" id="PF00651">
    <property type="entry name" value="BTB"/>
    <property type="match status" value="1"/>
</dbReference>
<dbReference type="InterPro" id="IPR000210">
    <property type="entry name" value="BTB/POZ_dom"/>
</dbReference>
<sequence length="315" mass="35579">MPPEHYSFLFPVVESGKFSDFTLTCKDREFKLHQIIVCPQSPVISAALHSGFEQEATSKVIAVKEFDVATVQSMVTFLYTGDYELVLETEKPVEAKDTDEKSADGEIHNDEDNMSQAPSEYIDNAEEQILSHLRVNAIADYYNVEKLGKLSTLKIEAILRSHLDFLIIPQIIQEMSISNRDADLRHVIASAVAKYIEELTWSEALRTLDLERELAIDILEACGQRIQELVYELGDANQQKDSYKSAQELQEGANLLIISKVQKLISVLGNNTRCRHCSKEFGCYIEEPGSNLAQFIRMSGERQDSWDAQGVLGRR</sequence>
<feature type="region of interest" description="Disordered" evidence="1">
    <location>
        <begin position="94"/>
        <end position="113"/>
    </location>
</feature>
<dbReference type="EMBL" id="JADFTT010000062">
    <property type="protein sequence ID" value="KAG5770161.1"/>
    <property type="molecule type" value="Genomic_DNA"/>
</dbReference>
<dbReference type="Gene3D" id="3.30.710.10">
    <property type="entry name" value="Potassium Channel Kv1.1, Chain A"/>
    <property type="match status" value="1"/>
</dbReference>
<gene>
    <name evidence="3" type="ORF">H9Q72_002826</name>
</gene>